<evidence type="ECO:0000256" key="6">
    <source>
        <dbReference type="SAM" id="Phobius"/>
    </source>
</evidence>
<dbReference type="InterPro" id="IPR007343">
    <property type="entry name" value="Uncharacterised_pept_Zn_put"/>
</dbReference>
<accession>A0ABV3G548</accession>
<dbReference type="PANTHER" id="PTHR30168:SF0">
    <property type="entry name" value="INNER MEMBRANE PROTEIN"/>
    <property type="match status" value="1"/>
</dbReference>
<keyword evidence="3 6" id="KW-1133">Transmembrane helix</keyword>
<organism evidence="7 8">
    <name type="scientific">Nocardia aurea</name>
    <dbReference type="NCBI Taxonomy" id="2144174"/>
    <lineage>
        <taxon>Bacteria</taxon>
        <taxon>Bacillati</taxon>
        <taxon>Actinomycetota</taxon>
        <taxon>Actinomycetes</taxon>
        <taxon>Mycobacteriales</taxon>
        <taxon>Nocardiaceae</taxon>
        <taxon>Nocardia</taxon>
    </lineage>
</organism>
<keyword evidence="8" id="KW-1185">Reference proteome</keyword>
<evidence type="ECO:0000256" key="5">
    <source>
        <dbReference type="SAM" id="MobiDB-lite"/>
    </source>
</evidence>
<feature type="transmembrane region" description="Helical" evidence="6">
    <location>
        <begin position="21"/>
        <end position="42"/>
    </location>
</feature>
<evidence type="ECO:0000256" key="2">
    <source>
        <dbReference type="ARBA" id="ARBA00022692"/>
    </source>
</evidence>
<comment type="subcellular location">
    <subcellularLocation>
        <location evidence="1">Membrane</location>
        <topology evidence="1">Single-pass membrane protein</topology>
    </subcellularLocation>
</comment>
<evidence type="ECO:0000313" key="7">
    <source>
        <dbReference type="EMBL" id="MEV0712580.1"/>
    </source>
</evidence>
<evidence type="ECO:0000256" key="3">
    <source>
        <dbReference type="ARBA" id="ARBA00022989"/>
    </source>
</evidence>
<feature type="region of interest" description="Disordered" evidence="5">
    <location>
        <begin position="258"/>
        <end position="282"/>
    </location>
</feature>
<evidence type="ECO:0000256" key="1">
    <source>
        <dbReference type="ARBA" id="ARBA00004167"/>
    </source>
</evidence>
<feature type="compositionally biased region" description="Polar residues" evidence="5">
    <location>
        <begin position="61"/>
        <end position="79"/>
    </location>
</feature>
<sequence>MPAPMPYGPPGRPPQRPRKRGGGGLLALLVVVIVLVAGGLVLNAARSVVDDPSAGPDPSLTFPSDGTSASAETANNPLLTDTDATLVPARCSYSPWGTQVETARKFFDSAADCLESAWKPVLAEADLPFEPPTVNVSANTTGITTPCTGSTTNFAAFYCPANKTIYMPISQLQTDLFKDNWVVYLSVFAHEYGHHVQAMSGILRKANAERVDAGTRSDRGLELSRRVELQAQCFNGMYVGSSADAGSLTNSQITIAKRDANGRGDAPSDSRDHGTPENSGDWFELGLEKNLTSRCNTFTASADSVE</sequence>
<dbReference type="PANTHER" id="PTHR30168">
    <property type="entry name" value="PUTATIVE MEMBRANE PROTEIN YPFJ"/>
    <property type="match status" value="1"/>
</dbReference>
<protein>
    <submittedName>
        <fullName evidence="7">Neutral zinc metallopeptidase</fullName>
    </submittedName>
</protein>
<feature type="compositionally biased region" description="Basic and acidic residues" evidence="5">
    <location>
        <begin position="258"/>
        <end position="275"/>
    </location>
</feature>
<keyword evidence="2 6" id="KW-0812">Transmembrane</keyword>
<reference evidence="7 8" key="1">
    <citation type="submission" date="2024-06" db="EMBL/GenBank/DDBJ databases">
        <title>The Natural Products Discovery Center: Release of the First 8490 Sequenced Strains for Exploring Actinobacteria Biosynthetic Diversity.</title>
        <authorList>
            <person name="Kalkreuter E."/>
            <person name="Kautsar S.A."/>
            <person name="Yang D."/>
            <person name="Bader C.D."/>
            <person name="Teijaro C.N."/>
            <person name="Fluegel L."/>
            <person name="Davis C.M."/>
            <person name="Simpson J.R."/>
            <person name="Lauterbach L."/>
            <person name="Steele A.D."/>
            <person name="Gui C."/>
            <person name="Meng S."/>
            <person name="Li G."/>
            <person name="Viehrig K."/>
            <person name="Ye F."/>
            <person name="Su P."/>
            <person name="Kiefer A.F."/>
            <person name="Nichols A."/>
            <person name="Cepeda A.J."/>
            <person name="Yan W."/>
            <person name="Fan B."/>
            <person name="Jiang Y."/>
            <person name="Adhikari A."/>
            <person name="Zheng C.-J."/>
            <person name="Schuster L."/>
            <person name="Cowan T.M."/>
            <person name="Smanski M.J."/>
            <person name="Chevrette M.G."/>
            <person name="De Carvalho L.P.S."/>
            <person name="Shen B."/>
        </authorList>
    </citation>
    <scope>NUCLEOTIDE SEQUENCE [LARGE SCALE GENOMIC DNA]</scope>
    <source>
        <strain evidence="7 8">NPDC050403</strain>
    </source>
</reference>
<dbReference type="Proteomes" id="UP001551695">
    <property type="component" value="Unassembled WGS sequence"/>
</dbReference>
<dbReference type="RefSeq" id="WP_355091617.1">
    <property type="nucleotide sequence ID" value="NZ_JBEXKW010000144.1"/>
</dbReference>
<feature type="compositionally biased region" description="Pro residues" evidence="5">
    <location>
        <begin position="1"/>
        <end position="14"/>
    </location>
</feature>
<dbReference type="Pfam" id="PF04228">
    <property type="entry name" value="Zn_peptidase"/>
    <property type="match status" value="1"/>
</dbReference>
<gene>
    <name evidence="7" type="ORF">AB0I48_33995</name>
</gene>
<proteinExistence type="predicted"/>
<feature type="region of interest" description="Disordered" evidence="5">
    <location>
        <begin position="48"/>
        <end position="79"/>
    </location>
</feature>
<dbReference type="EMBL" id="JBFAKC010000022">
    <property type="protein sequence ID" value="MEV0712580.1"/>
    <property type="molecule type" value="Genomic_DNA"/>
</dbReference>
<evidence type="ECO:0000313" key="8">
    <source>
        <dbReference type="Proteomes" id="UP001551695"/>
    </source>
</evidence>
<comment type="caution">
    <text evidence="7">The sequence shown here is derived from an EMBL/GenBank/DDBJ whole genome shotgun (WGS) entry which is preliminary data.</text>
</comment>
<feature type="region of interest" description="Disordered" evidence="5">
    <location>
        <begin position="1"/>
        <end position="20"/>
    </location>
</feature>
<keyword evidence="4 6" id="KW-0472">Membrane</keyword>
<evidence type="ECO:0000256" key="4">
    <source>
        <dbReference type="ARBA" id="ARBA00023136"/>
    </source>
</evidence>
<name>A0ABV3G548_9NOCA</name>